<evidence type="ECO:0000313" key="3">
    <source>
        <dbReference type="EMBL" id="MBC6468795.1"/>
    </source>
</evidence>
<evidence type="ECO:0000256" key="1">
    <source>
        <dbReference type="SAM" id="MobiDB-lite"/>
    </source>
</evidence>
<evidence type="ECO:0008006" key="5">
    <source>
        <dbReference type="Google" id="ProtNLM"/>
    </source>
</evidence>
<feature type="chain" id="PRO_5047050994" description="Lipoprotein" evidence="2">
    <location>
        <begin position="24"/>
        <end position="217"/>
    </location>
</feature>
<reference evidence="3 4" key="1">
    <citation type="submission" date="2020-06" db="EMBL/GenBank/DDBJ databases">
        <title>Actinomadura xiongansis sp. nov., isolated from soil of Baiyangdian.</title>
        <authorList>
            <person name="Zhang X."/>
        </authorList>
    </citation>
    <scope>NUCLEOTIDE SEQUENCE [LARGE SCALE GENOMIC DNA]</scope>
    <source>
        <strain evidence="3 4">HBUM206468</strain>
    </source>
</reference>
<keyword evidence="2" id="KW-0732">Signal</keyword>
<evidence type="ECO:0000256" key="2">
    <source>
        <dbReference type="SAM" id="SignalP"/>
    </source>
</evidence>
<comment type="caution">
    <text evidence="3">The sequence shown here is derived from an EMBL/GenBank/DDBJ whole genome shotgun (WGS) entry which is preliminary data.</text>
</comment>
<name>A0ABR7LVL6_9ACTN</name>
<keyword evidence="4" id="KW-1185">Reference proteome</keyword>
<evidence type="ECO:0000313" key="4">
    <source>
        <dbReference type="Proteomes" id="UP000805614"/>
    </source>
</evidence>
<dbReference type="RefSeq" id="WP_187245839.1">
    <property type="nucleotide sequence ID" value="NZ_BAAAOK010000035.1"/>
</dbReference>
<gene>
    <name evidence="3" type="ORF">HKK74_25345</name>
</gene>
<proteinExistence type="predicted"/>
<dbReference type="PROSITE" id="PS51257">
    <property type="entry name" value="PROKAR_LIPOPROTEIN"/>
    <property type="match status" value="1"/>
</dbReference>
<organism evidence="3 4">
    <name type="scientific">Actinomadura alba</name>
    <dbReference type="NCBI Taxonomy" id="406431"/>
    <lineage>
        <taxon>Bacteria</taxon>
        <taxon>Bacillati</taxon>
        <taxon>Actinomycetota</taxon>
        <taxon>Actinomycetes</taxon>
        <taxon>Streptosporangiales</taxon>
        <taxon>Thermomonosporaceae</taxon>
        <taxon>Actinomadura</taxon>
    </lineage>
</organism>
<sequence length="217" mass="22481">MKRMLLLVSAVTAPLLVVGCSGADTPAAKETTGTPHAGESSSPSSSAGQQLVTNELVVTVPTEWKKVDPTTDSSEVVAGAYGIKDNSAADLAKEMLRLLKEKGAVWAIDPASASGAFATNLAAACDSGEMMDASLDGLRKRAQAFHKGAQITDITVSGKPALRIAYTETATFTGVTSETIDVRVPVSHNKYCYVTLNAKPGGLAAVADPIIKSFALR</sequence>
<feature type="region of interest" description="Disordered" evidence="1">
    <location>
        <begin position="27"/>
        <end position="51"/>
    </location>
</feature>
<dbReference type="EMBL" id="JABVEC010000021">
    <property type="protein sequence ID" value="MBC6468795.1"/>
    <property type="molecule type" value="Genomic_DNA"/>
</dbReference>
<protein>
    <recommendedName>
        <fullName evidence="5">Lipoprotein</fullName>
    </recommendedName>
</protein>
<feature type="signal peptide" evidence="2">
    <location>
        <begin position="1"/>
        <end position="23"/>
    </location>
</feature>
<accession>A0ABR7LVL6</accession>
<dbReference type="Proteomes" id="UP000805614">
    <property type="component" value="Unassembled WGS sequence"/>
</dbReference>